<dbReference type="EMBL" id="BSDT01000001">
    <property type="protein sequence ID" value="GLI44046.1"/>
    <property type="molecule type" value="Genomic_DNA"/>
</dbReference>
<dbReference type="PANTHER" id="PTHR11999:SF70">
    <property type="entry name" value="MIP05841P"/>
    <property type="match status" value="1"/>
</dbReference>
<keyword evidence="9" id="KW-1185">Reference proteome</keyword>
<accession>A0A9W6GBL7</accession>
<dbReference type="InterPro" id="IPR015421">
    <property type="entry name" value="PyrdxlP-dep_Trfase_major"/>
</dbReference>
<comment type="similarity">
    <text evidence="2 7">Belongs to the group II decarboxylase family.</text>
</comment>
<evidence type="ECO:0000256" key="1">
    <source>
        <dbReference type="ARBA" id="ARBA00001933"/>
    </source>
</evidence>
<proteinExistence type="inferred from homology"/>
<name>A0A9W6GBL7_9ACTN</name>
<dbReference type="GO" id="GO:0006520">
    <property type="term" value="P:amino acid metabolic process"/>
    <property type="evidence" value="ECO:0007669"/>
    <property type="project" value="InterPro"/>
</dbReference>
<dbReference type="GO" id="GO:0030170">
    <property type="term" value="F:pyridoxal phosphate binding"/>
    <property type="evidence" value="ECO:0007669"/>
    <property type="project" value="InterPro"/>
</dbReference>
<keyword evidence="3" id="KW-0210">Decarboxylase</keyword>
<evidence type="ECO:0000256" key="7">
    <source>
        <dbReference type="RuleBase" id="RU000382"/>
    </source>
</evidence>
<dbReference type="InterPro" id="IPR015422">
    <property type="entry name" value="PyrdxlP-dep_Trfase_small"/>
</dbReference>
<evidence type="ECO:0000313" key="8">
    <source>
        <dbReference type="EMBL" id="GLI44046.1"/>
    </source>
</evidence>
<dbReference type="GO" id="GO:0019752">
    <property type="term" value="P:carboxylic acid metabolic process"/>
    <property type="evidence" value="ECO:0007669"/>
    <property type="project" value="InterPro"/>
</dbReference>
<dbReference type="Gene3D" id="1.20.1340.10">
    <property type="entry name" value="dopa decarboxylase, N-terminal domain"/>
    <property type="match status" value="1"/>
</dbReference>
<evidence type="ECO:0000256" key="5">
    <source>
        <dbReference type="ARBA" id="ARBA00023239"/>
    </source>
</evidence>
<reference evidence="8" key="1">
    <citation type="submission" date="2022-12" db="EMBL/GenBank/DDBJ databases">
        <title>Reference genome sequencing for broad-spectrum identification of bacterial and archaeal isolates by mass spectrometry.</title>
        <authorList>
            <person name="Sekiguchi Y."/>
            <person name="Tourlousse D.M."/>
        </authorList>
    </citation>
    <scope>NUCLEOTIDE SEQUENCE</scope>
    <source>
        <strain evidence="8">LLR39Z86</strain>
    </source>
</reference>
<dbReference type="Gene3D" id="3.90.1150.10">
    <property type="entry name" value="Aspartate Aminotransferase, domain 1"/>
    <property type="match status" value="1"/>
</dbReference>
<comment type="cofactor">
    <cofactor evidence="1 6 7">
        <name>pyridoxal 5'-phosphate</name>
        <dbReference type="ChEBI" id="CHEBI:597326"/>
    </cofactor>
</comment>
<sequence>MHHMSPDEFRRHGRAVVDWIADYWEGLQHLPVTPGREPGATAALLPDTAPETGEPFDDLLADMDRVVVPGTVHWQHPGFLGYFPMTTSGPAVLAELLAAGLNTQGMLWSTSPAAAEIEARVSDWLAELMDLPESFRGNGVIQDTASTGVLLALIAARTRAERDGAGPYVVYTSEDGNACITKAARVLGIPDAHLRRVPVAAWTRAMDPADLAARIGADRAAGLTPLAVVATVGTTATTAVDPLDAIGVICREQGVWLHVDAAYAGVAAICPEMRWIHRGLDQADSYSTNPHKWLLTGLECSLTYFADPAPLHQAMRVTAAYLHDRGEARIDYQDWQIPLGKRFRALKLWFVLRAYGREGLQRHLREGIACAEELASWIEADERFELAAPHPFGLVCFRHRAGDGAGRELLARVNADRRLFLTSTESDGRFLLRIAAGGTATTSESLKAAWQRISQTADQVTTAADPV</sequence>
<feature type="modified residue" description="N6-(pyridoxal phosphate)lysine" evidence="6">
    <location>
        <position position="292"/>
    </location>
</feature>
<evidence type="ECO:0000313" key="9">
    <source>
        <dbReference type="Proteomes" id="UP001144313"/>
    </source>
</evidence>
<evidence type="ECO:0000256" key="6">
    <source>
        <dbReference type="PIRSR" id="PIRSR602129-50"/>
    </source>
</evidence>
<dbReference type="InterPro" id="IPR002129">
    <property type="entry name" value="PyrdxlP-dep_de-COase"/>
</dbReference>
<evidence type="ECO:0000256" key="3">
    <source>
        <dbReference type="ARBA" id="ARBA00022793"/>
    </source>
</evidence>
<dbReference type="SUPFAM" id="SSF53383">
    <property type="entry name" value="PLP-dependent transferases"/>
    <property type="match status" value="1"/>
</dbReference>
<dbReference type="Proteomes" id="UP001144313">
    <property type="component" value="Unassembled WGS sequence"/>
</dbReference>
<protein>
    <submittedName>
        <fullName evidence="8">Aromatic-L-amino-acid decarboxylase</fullName>
    </submittedName>
</protein>
<comment type="caution">
    <text evidence="8">The sequence shown here is derived from an EMBL/GenBank/DDBJ whole genome shotgun (WGS) entry which is preliminary data.</text>
</comment>
<evidence type="ECO:0000256" key="4">
    <source>
        <dbReference type="ARBA" id="ARBA00022898"/>
    </source>
</evidence>
<dbReference type="PANTHER" id="PTHR11999">
    <property type="entry name" value="GROUP II PYRIDOXAL-5-PHOSPHATE DECARBOXYLASE"/>
    <property type="match status" value="1"/>
</dbReference>
<dbReference type="GO" id="GO:0005737">
    <property type="term" value="C:cytoplasm"/>
    <property type="evidence" value="ECO:0007669"/>
    <property type="project" value="TreeGrafter"/>
</dbReference>
<keyword evidence="5 7" id="KW-0456">Lyase</keyword>
<dbReference type="InterPro" id="IPR015424">
    <property type="entry name" value="PyrdxlP-dep_Trfase"/>
</dbReference>
<organism evidence="8 9">
    <name type="scientific">Glycomyces algeriensis</name>
    <dbReference type="NCBI Taxonomy" id="256037"/>
    <lineage>
        <taxon>Bacteria</taxon>
        <taxon>Bacillati</taxon>
        <taxon>Actinomycetota</taxon>
        <taxon>Actinomycetes</taxon>
        <taxon>Glycomycetales</taxon>
        <taxon>Glycomycetaceae</taxon>
        <taxon>Glycomyces</taxon>
    </lineage>
</organism>
<dbReference type="Gene3D" id="3.40.640.10">
    <property type="entry name" value="Type I PLP-dependent aspartate aminotransferase-like (Major domain)"/>
    <property type="match status" value="1"/>
</dbReference>
<keyword evidence="4 6" id="KW-0663">Pyridoxal phosphate</keyword>
<dbReference type="InterPro" id="IPR010977">
    <property type="entry name" value="Aromatic_deC"/>
</dbReference>
<dbReference type="Pfam" id="PF00282">
    <property type="entry name" value="Pyridoxal_deC"/>
    <property type="match status" value="1"/>
</dbReference>
<dbReference type="GO" id="GO:0004058">
    <property type="term" value="F:aromatic-L-amino-acid decarboxylase activity"/>
    <property type="evidence" value="ECO:0007669"/>
    <property type="project" value="UniProtKB-ARBA"/>
</dbReference>
<dbReference type="AlphaFoldDB" id="A0A9W6GBL7"/>
<dbReference type="PRINTS" id="PR00800">
    <property type="entry name" value="YHDCRBOXLASE"/>
</dbReference>
<gene>
    <name evidence="8" type="ORF">GALLR39Z86_38960</name>
</gene>
<evidence type="ECO:0000256" key="2">
    <source>
        <dbReference type="ARBA" id="ARBA00009533"/>
    </source>
</evidence>